<comment type="caution">
    <text evidence="2">The sequence shown here is derived from an EMBL/GenBank/DDBJ whole genome shotgun (WGS) entry which is preliminary data.</text>
</comment>
<gene>
    <name evidence="2" type="ORF">ECRASSUSDP1_LOCUS16590</name>
</gene>
<feature type="compositionally biased region" description="Low complexity" evidence="1">
    <location>
        <begin position="15"/>
        <end position="30"/>
    </location>
</feature>
<dbReference type="EMBL" id="CAMPGE010016688">
    <property type="protein sequence ID" value="CAI2375229.1"/>
    <property type="molecule type" value="Genomic_DNA"/>
</dbReference>
<protein>
    <submittedName>
        <fullName evidence="2">Uncharacterized protein</fullName>
    </submittedName>
</protein>
<dbReference type="AlphaFoldDB" id="A0AAD2CZ66"/>
<dbReference type="Pfam" id="PF00612">
    <property type="entry name" value="IQ"/>
    <property type="match status" value="2"/>
</dbReference>
<reference evidence="2" key="1">
    <citation type="submission" date="2023-07" db="EMBL/GenBank/DDBJ databases">
        <authorList>
            <consortium name="AG Swart"/>
            <person name="Singh M."/>
            <person name="Singh A."/>
            <person name="Seah K."/>
            <person name="Emmerich C."/>
        </authorList>
    </citation>
    <scope>NUCLEOTIDE SEQUENCE</scope>
    <source>
        <strain evidence="2">DP1</strain>
    </source>
</reference>
<keyword evidence="3" id="KW-1185">Reference proteome</keyword>
<sequence>MNNKSDFIAQKEAAPSPRGSQSGSNSSKSQIDTVHIPEHQVVTIQKVVRGFLSRLKNRRELKEYLREIQEPELIKSIFQIRQERAIDIISRTYLKLKRKKDFTKQRTQACIVIQKMFRGWRARTRSYIKALDLEDNSWMYICREQKPFLLAIIKQMCRENPEYGNYLQISKNCFKITDKYCAVRILEPEAAVLPTARLSHLIHPSFRSKITFNTWMKDLTKHNVFNKMMVFDEKETLRRIRIMKNSGLKFMKAKFLHDIRIVEQNRILTENLYEDLYDDLMIFKIDNHKFLTELVERVYKHNLLAQQSEKQPILMFFEKTLKLMAAASQIQCAYRQYRWKRSQESTPLHKIMRRRGAVCMQRGWRKWVISHRLKALIKIKDICLQITDPEFFIETNVYLNLREIIDKDPRRWRFEEQFLNFEVGEDNLISGQIYLSKTDRYETGSIVPKWFGFDIPVNMQGSFIGYDPYEIIHKHSTSPEKPRCPSICSYSDIVKNKKIVGLEDVNNLHFVRIPCETTAEAKRRVAILALISYNARNHSFIRGFGKVGLQDPFFYTGLKFIIEYYKITLHKALTSEKLWNSSKYPHSGLILDSLDKQYYVPTNDANNKTRNIDPEGQNTTALVLNSQFKNELDLEIMRPSKNTKIN</sequence>
<name>A0AAD2CZ66_EUPCR</name>
<feature type="region of interest" description="Disordered" evidence="1">
    <location>
        <begin position="1"/>
        <end position="31"/>
    </location>
</feature>
<dbReference type="Gene3D" id="1.20.5.190">
    <property type="match status" value="1"/>
</dbReference>
<dbReference type="InterPro" id="IPR000048">
    <property type="entry name" value="IQ_motif_EF-hand-BS"/>
</dbReference>
<dbReference type="Proteomes" id="UP001295684">
    <property type="component" value="Unassembled WGS sequence"/>
</dbReference>
<evidence type="ECO:0000256" key="1">
    <source>
        <dbReference type="SAM" id="MobiDB-lite"/>
    </source>
</evidence>
<evidence type="ECO:0000313" key="3">
    <source>
        <dbReference type="Proteomes" id="UP001295684"/>
    </source>
</evidence>
<accession>A0AAD2CZ66</accession>
<proteinExistence type="predicted"/>
<dbReference type="PROSITE" id="PS50096">
    <property type="entry name" value="IQ"/>
    <property type="match status" value="2"/>
</dbReference>
<organism evidence="2 3">
    <name type="scientific">Euplotes crassus</name>
    <dbReference type="NCBI Taxonomy" id="5936"/>
    <lineage>
        <taxon>Eukaryota</taxon>
        <taxon>Sar</taxon>
        <taxon>Alveolata</taxon>
        <taxon>Ciliophora</taxon>
        <taxon>Intramacronucleata</taxon>
        <taxon>Spirotrichea</taxon>
        <taxon>Hypotrichia</taxon>
        <taxon>Euplotida</taxon>
        <taxon>Euplotidae</taxon>
        <taxon>Moneuplotes</taxon>
    </lineage>
</organism>
<dbReference type="SMART" id="SM00015">
    <property type="entry name" value="IQ"/>
    <property type="match status" value="3"/>
</dbReference>
<evidence type="ECO:0000313" key="2">
    <source>
        <dbReference type="EMBL" id="CAI2375229.1"/>
    </source>
</evidence>